<feature type="signal peptide" evidence="1">
    <location>
        <begin position="1"/>
        <end position="19"/>
    </location>
</feature>
<dbReference type="EMBL" id="CTEF01000005">
    <property type="protein sequence ID" value="CQD22744.1"/>
    <property type="molecule type" value="Genomic_DNA"/>
</dbReference>
<proteinExistence type="predicted"/>
<dbReference type="AlphaFoldDB" id="A0A0U1DVG4"/>
<dbReference type="Proteomes" id="UP000182227">
    <property type="component" value="Unassembled WGS sequence"/>
</dbReference>
<protein>
    <recommendedName>
        <fullName evidence="4">Lipoprotein</fullName>
    </recommendedName>
</protein>
<evidence type="ECO:0000313" key="2">
    <source>
        <dbReference type="EMBL" id="CQD22744.1"/>
    </source>
</evidence>
<evidence type="ECO:0000256" key="1">
    <source>
        <dbReference type="SAM" id="SignalP"/>
    </source>
</evidence>
<reference evidence="2 3" key="1">
    <citation type="submission" date="2015-03" db="EMBL/GenBank/DDBJ databases">
        <authorList>
            <person name="Murphy D."/>
        </authorList>
    </citation>
    <scope>NUCLEOTIDE SEQUENCE [LARGE SCALE GENOMIC DNA]</scope>
    <source>
        <strain evidence="2 3">D16</strain>
    </source>
</reference>
<accession>A0A0U1DVG4</accession>
<organism evidence="2 3">
    <name type="scientific">Mycolicibacterium conceptionense</name>
    <dbReference type="NCBI Taxonomy" id="451644"/>
    <lineage>
        <taxon>Bacteria</taxon>
        <taxon>Bacillati</taxon>
        <taxon>Actinomycetota</taxon>
        <taxon>Actinomycetes</taxon>
        <taxon>Mycobacteriales</taxon>
        <taxon>Mycobacteriaceae</taxon>
        <taxon>Mycolicibacterium</taxon>
    </lineage>
</organism>
<dbReference type="GeneID" id="44294396"/>
<keyword evidence="1" id="KW-0732">Signal</keyword>
<evidence type="ECO:0000313" key="3">
    <source>
        <dbReference type="Proteomes" id="UP000182227"/>
    </source>
</evidence>
<evidence type="ECO:0008006" key="4">
    <source>
        <dbReference type="Google" id="ProtNLM"/>
    </source>
</evidence>
<name>A0A0U1DVG4_9MYCO</name>
<gene>
    <name evidence="2" type="ORF">BN970_05403</name>
</gene>
<feature type="chain" id="PRO_5006708281" description="Lipoprotein" evidence="1">
    <location>
        <begin position="20"/>
        <end position="177"/>
    </location>
</feature>
<dbReference type="RefSeq" id="WP_131828519.1">
    <property type="nucleotide sequence ID" value="NZ_JACKVA010000036.1"/>
</dbReference>
<sequence precursor="true">MRRCLVAMAVAVVVLPASGCETRAPFAPTLTTSWGARVTDGKLQIWTGAPCVAVKKISLSHDSEDAELVLTATDPAGADVEHLTLGGPYPAGLQVTRPWPQGVDWRTAKELTFQLDAFPPGAKSVVFGAGTEVSEIVDGSPNHPADTYWFTGVGWLNPADVAAKDDKTFTSVCTPQR</sequence>